<feature type="non-terminal residue" evidence="1">
    <location>
        <position position="1"/>
    </location>
</feature>
<proteinExistence type="predicted"/>
<reference evidence="1" key="1">
    <citation type="submission" date="2022-07" db="EMBL/GenBank/DDBJ databases">
        <title>Phylogenomic reconstructions and comparative analyses of Kickxellomycotina fungi.</title>
        <authorList>
            <person name="Reynolds N.K."/>
            <person name="Stajich J.E."/>
            <person name="Barry K."/>
            <person name="Grigoriev I.V."/>
            <person name="Crous P."/>
            <person name="Smith M.E."/>
        </authorList>
    </citation>
    <scope>NUCLEOTIDE SEQUENCE</scope>
    <source>
        <strain evidence="1">CBS 109366</strain>
    </source>
</reference>
<name>A0ACC1JSY5_9FUNG</name>
<evidence type="ECO:0000313" key="1">
    <source>
        <dbReference type="EMBL" id="KAJ2766686.1"/>
    </source>
</evidence>
<accession>A0ACC1JSY5</accession>
<sequence>LWTPVVTGDLINVIARSVRLVAAMDASVVEALRSPARKLLALFVANGLLTFAHTTLVTILGERIGGRLHAQAMDTLLWHDLAFFDSAQSGGLAARLSSDVAEFQSTFKKLVTQGLKSATLTAGVAWQLISLSPQLTLTLVSTMPVAYVGLAVYGRFLRTLRREAKEWDTLATGLAAEAIANMRTVRALNAEDAELALYCEARAEQAASANRFGLHMGAFRGLTNTAIGTMVLVVLYNGGRLVSRGDMSPGDLMAFMIATQSAQKALDALGSLMGQTVRARSAIARVLDITGLRPAVPRTGGAQPAAVQGHVRFMDVDFSYPSRPDAPVLRRFNLDVPAGQVVALVGPSGMGKSTVAALLERFYDPSAGEIWLDGLPLTHLDVSWQRRQIGYIPQDPALSQLISYLSTGSEKKAISMCRPGGPGEGYYAGYINFSTKYHSAQHVISSYRSKGTNNGQFDALVPALNDYATTSTGSVAGLEGFCAAWEAAATANPTAFLDAQISVVDMLFGAVARVLAEARNIQFGLTRAVLLDIAIVNGAGEGPSSIREIVRRTDAASALADNNISGVKIKVDGKDVDEAHWLQTLLTEWVRVNPAAWSHVNVFQALLADRRYSFNSRLPFTVNGSGGPATIDCQVIVASGRRR</sequence>
<organism evidence="1 2">
    <name type="scientific">Coemansia nantahalensis</name>
    <dbReference type="NCBI Taxonomy" id="2789366"/>
    <lineage>
        <taxon>Eukaryota</taxon>
        <taxon>Fungi</taxon>
        <taxon>Fungi incertae sedis</taxon>
        <taxon>Zoopagomycota</taxon>
        <taxon>Kickxellomycotina</taxon>
        <taxon>Kickxellomycetes</taxon>
        <taxon>Kickxellales</taxon>
        <taxon>Kickxellaceae</taxon>
        <taxon>Coemansia</taxon>
    </lineage>
</organism>
<keyword evidence="2" id="KW-1185">Reference proteome</keyword>
<evidence type="ECO:0000313" key="2">
    <source>
        <dbReference type="Proteomes" id="UP001140234"/>
    </source>
</evidence>
<dbReference type="Proteomes" id="UP001140234">
    <property type="component" value="Unassembled WGS sequence"/>
</dbReference>
<dbReference type="EMBL" id="JANBUJ010001627">
    <property type="protein sequence ID" value="KAJ2766686.1"/>
    <property type="molecule type" value="Genomic_DNA"/>
</dbReference>
<gene>
    <name evidence="1" type="ORF">IWQ57_004263</name>
</gene>
<protein>
    <submittedName>
        <fullName evidence="1">Uncharacterized protein</fullName>
    </submittedName>
</protein>
<comment type="caution">
    <text evidence="1">The sequence shown here is derived from an EMBL/GenBank/DDBJ whole genome shotgun (WGS) entry which is preliminary data.</text>
</comment>